<dbReference type="RefSeq" id="WP_047260239.1">
    <property type="nucleotide sequence ID" value="NZ_CP011546.1"/>
</dbReference>
<dbReference type="KEGG" id="cut:CUTER_09780"/>
<dbReference type="OrthoDB" id="5189801at2"/>
<proteinExistence type="predicted"/>
<dbReference type="STRING" id="1072256.CUTER_09780"/>
<sequence>MRIVIIRCASAPLPASLTDQVATIVEASAVPTRDELRALDAAAHEVLPYDPTPSLDAISAQPDVSHLGAPARPPQHPAEELRVIVVGSDAALSAVATRMMRGDYLWATLAYVPTQPSTVTAAWGLSGLPSTSLARIALTTPATPLATIRNDAGLAVLGSATITADDGGGFEGEIIVDDARLVARQTRPDAERFFGVFGAKLAPTPDAPGIAAMRLTTPVEAPSGGWRLAPERAQALHNVRALRWLTGFVTVRPGGLDADSLLTGRAVQAAGNRMRVTIDGVPGRRPVKRVTFYRHLRDLQAALGPAM</sequence>
<organism evidence="1 2">
    <name type="scientific">Corynebacterium uterequi</name>
    <dbReference type="NCBI Taxonomy" id="1072256"/>
    <lineage>
        <taxon>Bacteria</taxon>
        <taxon>Bacillati</taxon>
        <taxon>Actinomycetota</taxon>
        <taxon>Actinomycetes</taxon>
        <taxon>Mycobacteriales</taxon>
        <taxon>Corynebacteriaceae</taxon>
        <taxon>Corynebacterium</taxon>
    </lineage>
</organism>
<reference evidence="1 2" key="1">
    <citation type="journal article" date="2015" name="Genome Announc.">
        <title>Virulence Factor Genes Detected in the Complete Genome Sequence of Corynebacterium uterequi DSM 45634, Isolated from the Uterus of a Maiden Mare.</title>
        <authorList>
            <person name="Ruckert C."/>
            <person name="Kriete M."/>
            <person name="Jaenicke S."/>
            <person name="Winkler A."/>
            <person name="Tauch A."/>
        </authorList>
    </citation>
    <scope>NUCLEOTIDE SEQUENCE [LARGE SCALE GENOMIC DNA]</scope>
    <source>
        <strain evidence="1 2">DSM 45634</strain>
    </source>
</reference>
<evidence type="ECO:0000313" key="1">
    <source>
        <dbReference type="EMBL" id="AKK11924.1"/>
    </source>
</evidence>
<dbReference type="AlphaFoldDB" id="A0A0G3HF46"/>
<dbReference type="EMBL" id="CP011546">
    <property type="protein sequence ID" value="AKK11924.1"/>
    <property type="molecule type" value="Genomic_DNA"/>
</dbReference>
<keyword evidence="2" id="KW-1185">Reference proteome</keyword>
<reference evidence="2" key="2">
    <citation type="submission" date="2015-05" db="EMBL/GenBank/DDBJ databases">
        <title>Complete genome sequence of Corynebacterium uterequi DSM 45634, isolated from the uterus of a maiden mare.</title>
        <authorList>
            <person name="Ruckert C."/>
            <person name="Albersmeier A."/>
            <person name="Winkler A."/>
            <person name="Tauch A."/>
        </authorList>
    </citation>
    <scope>NUCLEOTIDE SEQUENCE [LARGE SCALE GENOMIC DNA]</scope>
    <source>
        <strain evidence="2">DSM 45634</strain>
    </source>
</reference>
<dbReference type="PATRIC" id="fig|1072256.5.peg.1927"/>
<protein>
    <submittedName>
        <fullName evidence="1">Uncharacterized protein</fullName>
    </submittedName>
</protein>
<name>A0A0G3HF46_9CORY</name>
<gene>
    <name evidence="1" type="ORF">CUTER_09780</name>
</gene>
<evidence type="ECO:0000313" key="2">
    <source>
        <dbReference type="Proteomes" id="UP000035548"/>
    </source>
</evidence>
<accession>A0A0G3HF46</accession>
<dbReference type="Proteomes" id="UP000035548">
    <property type="component" value="Chromosome"/>
</dbReference>